<accession>A0A843UFX6</accession>
<gene>
    <name evidence="1" type="ORF">Taro_014827</name>
</gene>
<organism evidence="1 2">
    <name type="scientific">Colocasia esculenta</name>
    <name type="common">Wild taro</name>
    <name type="synonym">Arum esculentum</name>
    <dbReference type="NCBI Taxonomy" id="4460"/>
    <lineage>
        <taxon>Eukaryota</taxon>
        <taxon>Viridiplantae</taxon>
        <taxon>Streptophyta</taxon>
        <taxon>Embryophyta</taxon>
        <taxon>Tracheophyta</taxon>
        <taxon>Spermatophyta</taxon>
        <taxon>Magnoliopsida</taxon>
        <taxon>Liliopsida</taxon>
        <taxon>Araceae</taxon>
        <taxon>Aroideae</taxon>
        <taxon>Colocasieae</taxon>
        <taxon>Colocasia</taxon>
    </lineage>
</organism>
<keyword evidence="2" id="KW-1185">Reference proteome</keyword>
<dbReference type="Proteomes" id="UP000652761">
    <property type="component" value="Unassembled WGS sequence"/>
</dbReference>
<sequence length="106" mass="11975">MYYVVAGYPHTLCLRGICSCSLDGWLYNFCSRLGVEDMDVGAPLELIFRWDRTANTDKEMLMHMPLYATYLAWSFEETGSDPHAIELAQELRRSNGGKALECSASI</sequence>
<proteinExistence type="predicted"/>
<evidence type="ECO:0000313" key="1">
    <source>
        <dbReference type="EMBL" id="MQL82355.1"/>
    </source>
</evidence>
<comment type="caution">
    <text evidence="1">The sequence shown here is derived from an EMBL/GenBank/DDBJ whole genome shotgun (WGS) entry which is preliminary data.</text>
</comment>
<evidence type="ECO:0000313" key="2">
    <source>
        <dbReference type="Proteomes" id="UP000652761"/>
    </source>
</evidence>
<protein>
    <submittedName>
        <fullName evidence="1">Uncharacterized protein</fullName>
    </submittedName>
</protein>
<reference evidence="1" key="1">
    <citation type="submission" date="2017-07" db="EMBL/GenBank/DDBJ databases">
        <title>Taro Niue Genome Assembly and Annotation.</title>
        <authorList>
            <person name="Atibalentja N."/>
            <person name="Keating K."/>
            <person name="Fields C.J."/>
        </authorList>
    </citation>
    <scope>NUCLEOTIDE SEQUENCE</scope>
    <source>
        <strain evidence="1">Niue_2</strain>
        <tissue evidence="1">Leaf</tissue>
    </source>
</reference>
<name>A0A843UFX6_COLES</name>
<dbReference type="AlphaFoldDB" id="A0A843UFX6"/>
<dbReference type="EMBL" id="NMUH01000627">
    <property type="protein sequence ID" value="MQL82355.1"/>
    <property type="molecule type" value="Genomic_DNA"/>
</dbReference>